<comment type="catalytic activity">
    <reaction evidence="1">
        <text>L-cysteine + L-glutamate + ATP = gamma-L-glutamyl-L-cysteine + ADP + phosphate + H(+)</text>
        <dbReference type="Rhea" id="RHEA:13285"/>
        <dbReference type="ChEBI" id="CHEBI:15378"/>
        <dbReference type="ChEBI" id="CHEBI:29985"/>
        <dbReference type="ChEBI" id="CHEBI:30616"/>
        <dbReference type="ChEBI" id="CHEBI:35235"/>
        <dbReference type="ChEBI" id="CHEBI:43474"/>
        <dbReference type="ChEBI" id="CHEBI:58173"/>
        <dbReference type="ChEBI" id="CHEBI:456216"/>
        <dbReference type="EC" id="6.3.2.2"/>
    </reaction>
</comment>
<keyword evidence="3" id="KW-1185">Reference proteome</keyword>
<evidence type="ECO:0000256" key="1">
    <source>
        <dbReference type="ARBA" id="ARBA00048819"/>
    </source>
</evidence>
<dbReference type="Pfam" id="PF04107">
    <property type="entry name" value="GCS2"/>
    <property type="match status" value="1"/>
</dbReference>
<evidence type="ECO:0000313" key="2">
    <source>
        <dbReference type="EMBL" id="MBB3663487.1"/>
    </source>
</evidence>
<dbReference type="EMBL" id="JACIBS010000001">
    <property type="protein sequence ID" value="MBB3663487.1"/>
    <property type="molecule type" value="Genomic_DNA"/>
</dbReference>
<dbReference type="PANTHER" id="PTHR36510:SF3">
    <property type="entry name" value="CONSERVED PROTEIN"/>
    <property type="match status" value="1"/>
</dbReference>
<dbReference type="Proteomes" id="UP000564573">
    <property type="component" value="Unassembled WGS sequence"/>
</dbReference>
<dbReference type="GO" id="GO:0016879">
    <property type="term" value="F:ligase activity, forming carbon-nitrogen bonds"/>
    <property type="evidence" value="ECO:0007669"/>
    <property type="project" value="TreeGrafter"/>
</dbReference>
<dbReference type="AlphaFoldDB" id="A0A839XLJ3"/>
<proteinExistence type="predicted"/>
<dbReference type="SUPFAM" id="SSF55931">
    <property type="entry name" value="Glutamine synthetase/guanido kinase"/>
    <property type="match status" value="1"/>
</dbReference>
<dbReference type="InterPro" id="IPR014746">
    <property type="entry name" value="Gln_synth/guanido_kin_cat_dom"/>
</dbReference>
<sequence length="498" mass="55455">MGQDVAPRSRPPHERGRYRDKMQRCLDTFARMLAEEHFTFPRKHIGLEVELNLVDRAMRPSMSNAAVLASIDDELFTTELSQHNIELNVPPRPLDGESALQLEGDLNAHIGRAEAKAVGKGAQVAMIGILPTLGDEHFDQKWLTDNPRYALLNDRILATRGECPLLSLEGTGLPGGQAEDLHTYAESILPEAACTSVQLHLQVAPDDFAAHWNAAQCLAGPQVALGANSPFLLGKSLWAETRIPLFLQATDTRPDELKNQGVRPRVWFGERWITSIFDLFEENLRYFPGLLPETDDEDPMDTLADGRVPRLTELRLHNGTVWRWNRPVYDVVDGAPHLRVENRVLPAGPTVVDIMANAALFYGAQRALAEEERPVWTRMSFQAAEQNLHAGARHGFDAQFYWPGIGSIPPDELALRVLLPLAHEGLRSSGVSETVIDRYLGVIERRCVTKRNGSVWQREAVAAAQDRGLTRDSALAVMLGDYLELARAGDPVHDWPVR</sequence>
<gene>
    <name evidence="2" type="ORF">FB384_002391</name>
</gene>
<name>A0A839XLJ3_9PSEU</name>
<organism evidence="2 3">
    <name type="scientific">Prauserella sediminis</name>
    <dbReference type="NCBI Taxonomy" id="577680"/>
    <lineage>
        <taxon>Bacteria</taxon>
        <taxon>Bacillati</taxon>
        <taxon>Actinomycetota</taxon>
        <taxon>Actinomycetes</taxon>
        <taxon>Pseudonocardiales</taxon>
        <taxon>Pseudonocardiaceae</taxon>
        <taxon>Prauserella</taxon>
        <taxon>Prauserella salsuginis group</taxon>
    </lineage>
</organism>
<dbReference type="InterPro" id="IPR050141">
    <property type="entry name" value="GCL_type2/YbdK_subfam"/>
</dbReference>
<evidence type="ECO:0008006" key="4">
    <source>
        <dbReference type="Google" id="ProtNLM"/>
    </source>
</evidence>
<dbReference type="InterPro" id="IPR016602">
    <property type="entry name" value="UCP012666"/>
</dbReference>
<dbReference type="Gene3D" id="3.30.590.20">
    <property type="match status" value="1"/>
</dbReference>
<protein>
    <recommendedName>
        <fullName evidence="4">Glutamate--cysteine ligase</fullName>
    </recommendedName>
</protein>
<dbReference type="InterPro" id="IPR006336">
    <property type="entry name" value="GCS2"/>
</dbReference>
<dbReference type="RefSeq" id="WP_183782710.1">
    <property type="nucleotide sequence ID" value="NZ_JACIBS010000001.1"/>
</dbReference>
<dbReference type="PANTHER" id="PTHR36510">
    <property type="entry name" value="GLUTAMATE--CYSTEINE LIGASE 2-RELATED"/>
    <property type="match status" value="1"/>
</dbReference>
<comment type="caution">
    <text evidence="2">The sequence shown here is derived from an EMBL/GenBank/DDBJ whole genome shotgun (WGS) entry which is preliminary data.</text>
</comment>
<reference evidence="2 3" key="1">
    <citation type="submission" date="2020-08" db="EMBL/GenBank/DDBJ databases">
        <title>Sequencing the genomes of 1000 actinobacteria strains.</title>
        <authorList>
            <person name="Klenk H.-P."/>
        </authorList>
    </citation>
    <scope>NUCLEOTIDE SEQUENCE [LARGE SCALE GENOMIC DNA]</scope>
    <source>
        <strain evidence="2 3">DSM 45267</strain>
    </source>
</reference>
<accession>A0A839XLJ3</accession>
<evidence type="ECO:0000313" key="3">
    <source>
        <dbReference type="Proteomes" id="UP000564573"/>
    </source>
</evidence>
<dbReference type="PIRSF" id="PIRSF012666">
    <property type="entry name" value="UCP012666"/>
    <property type="match status" value="1"/>
</dbReference>